<feature type="region of interest" description="Disordered" evidence="1">
    <location>
        <begin position="1"/>
        <end position="40"/>
    </location>
</feature>
<feature type="compositionally biased region" description="Basic and acidic residues" evidence="1">
    <location>
        <begin position="168"/>
        <end position="177"/>
    </location>
</feature>
<name>A0A9D3S1Q4_ANGAN</name>
<sequence length="200" mass="20864">MEPLQPAAGAAVHRAPGGGEGHRLVPPPARPPGVRGGHGRPLRALLEHADGPAAAVHGHRLPGLQPGLVQARQRAGEHARILSEPDPGVEVPVPHAGGQADGPLLQSPLPGHVSRRGGHRHGRRRRDPALLERVQQNAVDEGVGVGVEPVYQDTVILGLGLGAGDLREEGAQTESHKAQIILPETDRTTAPPARPSGEER</sequence>
<gene>
    <name evidence="2" type="ORF">ANANG_G00093510</name>
</gene>
<proteinExistence type="predicted"/>
<accession>A0A9D3S1Q4</accession>
<dbReference type="AlphaFoldDB" id="A0A9D3S1Q4"/>
<comment type="caution">
    <text evidence="2">The sequence shown here is derived from an EMBL/GenBank/DDBJ whole genome shotgun (WGS) entry which is preliminary data.</text>
</comment>
<dbReference type="EMBL" id="JAFIRN010000004">
    <property type="protein sequence ID" value="KAG5851445.1"/>
    <property type="molecule type" value="Genomic_DNA"/>
</dbReference>
<keyword evidence="3" id="KW-1185">Reference proteome</keyword>
<evidence type="ECO:0000256" key="1">
    <source>
        <dbReference type="SAM" id="MobiDB-lite"/>
    </source>
</evidence>
<evidence type="ECO:0000313" key="2">
    <source>
        <dbReference type="EMBL" id="KAG5851445.1"/>
    </source>
</evidence>
<feature type="region of interest" description="Disordered" evidence="1">
    <location>
        <begin position="168"/>
        <end position="200"/>
    </location>
</feature>
<organism evidence="2 3">
    <name type="scientific">Anguilla anguilla</name>
    <name type="common">European freshwater eel</name>
    <name type="synonym">Muraena anguilla</name>
    <dbReference type="NCBI Taxonomy" id="7936"/>
    <lineage>
        <taxon>Eukaryota</taxon>
        <taxon>Metazoa</taxon>
        <taxon>Chordata</taxon>
        <taxon>Craniata</taxon>
        <taxon>Vertebrata</taxon>
        <taxon>Euteleostomi</taxon>
        <taxon>Actinopterygii</taxon>
        <taxon>Neopterygii</taxon>
        <taxon>Teleostei</taxon>
        <taxon>Anguilliformes</taxon>
        <taxon>Anguillidae</taxon>
        <taxon>Anguilla</taxon>
    </lineage>
</organism>
<dbReference type="Proteomes" id="UP001044222">
    <property type="component" value="Unassembled WGS sequence"/>
</dbReference>
<reference evidence="2" key="1">
    <citation type="submission" date="2021-01" db="EMBL/GenBank/DDBJ databases">
        <title>A chromosome-scale assembly of European eel, Anguilla anguilla.</title>
        <authorList>
            <person name="Henkel C."/>
            <person name="Jong-Raadsen S.A."/>
            <person name="Dufour S."/>
            <person name="Weltzien F.-A."/>
            <person name="Palstra A.P."/>
            <person name="Pelster B."/>
            <person name="Spaink H.P."/>
            <person name="Van Den Thillart G.E."/>
            <person name="Jansen H."/>
            <person name="Zahm M."/>
            <person name="Klopp C."/>
            <person name="Cedric C."/>
            <person name="Louis A."/>
            <person name="Berthelot C."/>
            <person name="Parey E."/>
            <person name="Roest Crollius H."/>
            <person name="Montfort J."/>
            <person name="Robinson-Rechavi M."/>
            <person name="Bucao C."/>
            <person name="Bouchez O."/>
            <person name="Gislard M."/>
            <person name="Lluch J."/>
            <person name="Milhes M."/>
            <person name="Lampietro C."/>
            <person name="Lopez Roques C."/>
            <person name="Donnadieu C."/>
            <person name="Braasch I."/>
            <person name="Desvignes T."/>
            <person name="Postlethwait J."/>
            <person name="Bobe J."/>
            <person name="Guiguen Y."/>
            <person name="Dirks R."/>
        </authorList>
    </citation>
    <scope>NUCLEOTIDE SEQUENCE</scope>
    <source>
        <strain evidence="2">Tag_6206</strain>
        <tissue evidence="2">Liver</tissue>
    </source>
</reference>
<protein>
    <submittedName>
        <fullName evidence="2">Uncharacterized protein</fullName>
    </submittedName>
</protein>
<evidence type="ECO:0000313" key="3">
    <source>
        <dbReference type="Proteomes" id="UP001044222"/>
    </source>
</evidence>